<dbReference type="Proteomes" id="UP000008064">
    <property type="component" value="Unassembled WGS sequence"/>
</dbReference>
<feature type="non-terminal residue" evidence="1">
    <location>
        <position position="1"/>
    </location>
</feature>
<dbReference type="EMBL" id="GL945429">
    <property type="protein sequence ID" value="EGO29867.1"/>
    <property type="molecule type" value="Genomic_DNA"/>
</dbReference>
<dbReference type="GeneID" id="18817672"/>
<protein>
    <submittedName>
        <fullName evidence="1">Uncharacterized protein</fullName>
    </submittedName>
</protein>
<name>F8NH10_SERL9</name>
<dbReference type="AlphaFoldDB" id="F8NH10"/>
<dbReference type="KEGG" id="sla:SERLADRAFT_458201"/>
<accession>F8NH10</accession>
<organism evidence="2">
    <name type="scientific">Serpula lacrymans var. lacrymans (strain S7.9)</name>
    <name type="common">Dry rot fungus</name>
    <dbReference type="NCBI Taxonomy" id="578457"/>
    <lineage>
        <taxon>Eukaryota</taxon>
        <taxon>Fungi</taxon>
        <taxon>Dikarya</taxon>
        <taxon>Basidiomycota</taxon>
        <taxon>Agaricomycotina</taxon>
        <taxon>Agaricomycetes</taxon>
        <taxon>Agaricomycetidae</taxon>
        <taxon>Boletales</taxon>
        <taxon>Coniophorineae</taxon>
        <taxon>Serpulaceae</taxon>
        <taxon>Serpula</taxon>
    </lineage>
</organism>
<proteinExistence type="predicted"/>
<evidence type="ECO:0000313" key="1">
    <source>
        <dbReference type="EMBL" id="EGO29867.1"/>
    </source>
</evidence>
<gene>
    <name evidence="1" type="ORF">SERLADRAFT_458201</name>
</gene>
<reference evidence="2" key="1">
    <citation type="journal article" date="2011" name="Science">
        <title>The plant cell wall-decomposing machinery underlies the functional diversity of forest fungi.</title>
        <authorList>
            <person name="Eastwood D.C."/>
            <person name="Floudas D."/>
            <person name="Binder M."/>
            <person name="Majcherczyk A."/>
            <person name="Schneider P."/>
            <person name="Aerts A."/>
            <person name="Asiegbu F.O."/>
            <person name="Baker S.E."/>
            <person name="Barry K."/>
            <person name="Bendiksby M."/>
            <person name="Blumentritt M."/>
            <person name="Coutinho P.M."/>
            <person name="Cullen D."/>
            <person name="de Vries R.P."/>
            <person name="Gathman A."/>
            <person name="Goodell B."/>
            <person name="Henrissat B."/>
            <person name="Ihrmark K."/>
            <person name="Kauserud H."/>
            <person name="Kohler A."/>
            <person name="LaButti K."/>
            <person name="Lapidus A."/>
            <person name="Lavin J.L."/>
            <person name="Lee Y.-H."/>
            <person name="Lindquist E."/>
            <person name="Lilly W."/>
            <person name="Lucas S."/>
            <person name="Morin E."/>
            <person name="Murat C."/>
            <person name="Oguiza J.A."/>
            <person name="Park J."/>
            <person name="Pisabarro A.G."/>
            <person name="Riley R."/>
            <person name="Rosling A."/>
            <person name="Salamov A."/>
            <person name="Schmidt O."/>
            <person name="Schmutz J."/>
            <person name="Skrede I."/>
            <person name="Stenlid J."/>
            <person name="Wiebenga A."/>
            <person name="Xie X."/>
            <person name="Kuees U."/>
            <person name="Hibbett D.S."/>
            <person name="Hoffmeister D."/>
            <person name="Hoegberg N."/>
            <person name="Martin F."/>
            <person name="Grigoriev I.V."/>
            <person name="Watkinson S.C."/>
        </authorList>
    </citation>
    <scope>NUCLEOTIDE SEQUENCE [LARGE SCALE GENOMIC DNA]</scope>
    <source>
        <strain evidence="2">S7.9</strain>
    </source>
</reference>
<evidence type="ECO:0000313" key="2">
    <source>
        <dbReference type="Proteomes" id="UP000008064"/>
    </source>
</evidence>
<sequence length="84" mass="9593">QRSRWHGYWGLESASEAEGRLLRPCLCGFSGRRTAKRARCPSWLLSTGIVVRSERHRIYIPSVIALAFQSSFVLVVRSHPGLRR</sequence>
<dbReference type="RefSeq" id="XP_007314109.1">
    <property type="nucleotide sequence ID" value="XM_007314047.1"/>
</dbReference>
<dbReference type="HOGENOM" id="CLU_2533787_0_0_1"/>